<dbReference type="Proteomes" id="UP000230093">
    <property type="component" value="Unassembled WGS sequence"/>
</dbReference>
<evidence type="ECO:0000313" key="1">
    <source>
        <dbReference type="EMBL" id="PIS09359.1"/>
    </source>
</evidence>
<dbReference type="InterPro" id="IPR029063">
    <property type="entry name" value="SAM-dependent_MTases_sf"/>
</dbReference>
<dbReference type="Pfam" id="PF13489">
    <property type="entry name" value="Methyltransf_23"/>
    <property type="match status" value="1"/>
</dbReference>
<sequence>MNGLLSPLLRYLRFKKAISFIPKGKKILDIGCGSGEMIDYLPKKTDYFGIEGNKQRYQEACQKYGEEKFINSYFNTENFTSLELFKQDIVLMLAVLEHLDEPFKIVKNLSKHLNKKGRIIITTPDKKAKTILELGVKIRIFSRQNKDHKHYFSKKELIQLAKEADLEVKYYQSFEFGLNHFMVLGK</sequence>
<name>A0A2H0WBT5_9BACT</name>
<dbReference type="AlphaFoldDB" id="A0A2H0WBT5"/>
<comment type="caution">
    <text evidence="1">The sequence shown here is derived from an EMBL/GenBank/DDBJ whole genome shotgun (WGS) entry which is preliminary data.</text>
</comment>
<protein>
    <recommendedName>
        <fullName evidence="3">Class I SAM-dependent methyltransferase</fullName>
    </recommendedName>
</protein>
<dbReference type="EMBL" id="PEZT01000010">
    <property type="protein sequence ID" value="PIS09359.1"/>
    <property type="molecule type" value="Genomic_DNA"/>
</dbReference>
<dbReference type="PANTHER" id="PTHR43861">
    <property type="entry name" value="TRANS-ACONITATE 2-METHYLTRANSFERASE-RELATED"/>
    <property type="match status" value="1"/>
</dbReference>
<gene>
    <name evidence="1" type="ORF">COT75_01635</name>
</gene>
<organism evidence="1 2">
    <name type="scientific">Candidatus Beckwithbacteria bacterium CG10_big_fil_rev_8_21_14_0_10_34_10</name>
    <dbReference type="NCBI Taxonomy" id="1974495"/>
    <lineage>
        <taxon>Bacteria</taxon>
        <taxon>Candidatus Beckwithiibacteriota</taxon>
    </lineage>
</organism>
<reference evidence="2" key="1">
    <citation type="submission" date="2017-09" db="EMBL/GenBank/DDBJ databases">
        <title>Depth-based differentiation of microbial function through sediment-hosted aquifers and enrichment of novel symbionts in the deep terrestrial subsurface.</title>
        <authorList>
            <person name="Probst A.J."/>
            <person name="Ladd B."/>
            <person name="Jarett J.K."/>
            <person name="Geller-Mcgrath D.E."/>
            <person name="Sieber C.M.K."/>
            <person name="Emerson J.B."/>
            <person name="Anantharaman K."/>
            <person name="Thomas B.C."/>
            <person name="Malmstrom R."/>
            <person name="Stieglmeier M."/>
            <person name="Klingl A."/>
            <person name="Woyke T."/>
            <person name="Ryan C.M."/>
            <person name="Banfield J.F."/>
        </authorList>
    </citation>
    <scope>NUCLEOTIDE SEQUENCE [LARGE SCALE GENOMIC DNA]</scope>
</reference>
<dbReference type="Gene3D" id="3.40.50.150">
    <property type="entry name" value="Vaccinia Virus protein VP39"/>
    <property type="match status" value="1"/>
</dbReference>
<dbReference type="CDD" id="cd02440">
    <property type="entry name" value="AdoMet_MTases"/>
    <property type="match status" value="1"/>
</dbReference>
<evidence type="ECO:0008006" key="3">
    <source>
        <dbReference type="Google" id="ProtNLM"/>
    </source>
</evidence>
<accession>A0A2H0WBT5</accession>
<evidence type="ECO:0000313" key="2">
    <source>
        <dbReference type="Proteomes" id="UP000230093"/>
    </source>
</evidence>
<proteinExistence type="predicted"/>
<dbReference type="SUPFAM" id="SSF53335">
    <property type="entry name" value="S-adenosyl-L-methionine-dependent methyltransferases"/>
    <property type="match status" value="1"/>
</dbReference>
<dbReference type="PANTHER" id="PTHR43861:SF6">
    <property type="entry name" value="METHYLTRANSFERASE TYPE 11"/>
    <property type="match status" value="1"/>
</dbReference>